<evidence type="ECO:0000313" key="2">
    <source>
        <dbReference type="EMBL" id="MPM67230.1"/>
    </source>
</evidence>
<dbReference type="AlphaFoldDB" id="A0A645BP20"/>
<evidence type="ECO:0008006" key="3">
    <source>
        <dbReference type="Google" id="ProtNLM"/>
    </source>
</evidence>
<protein>
    <recommendedName>
        <fullName evidence="3">Type II secretion system protein GspF domain-containing protein</fullName>
    </recommendedName>
</protein>
<dbReference type="EMBL" id="VSSQ01021563">
    <property type="protein sequence ID" value="MPM67230.1"/>
    <property type="molecule type" value="Genomic_DNA"/>
</dbReference>
<comment type="caution">
    <text evidence="2">The sequence shown here is derived from an EMBL/GenBank/DDBJ whole genome shotgun (WGS) entry which is preliminary data.</text>
</comment>
<proteinExistence type="predicted"/>
<organism evidence="2">
    <name type="scientific">bioreactor metagenome</name>
    <dbReference type="NCBI Taxonomy" id="1076179"/>
    <lineage>
        <taxon>unclassified sequences</taxon>
        <taxon>metagenomes</taxon>
        <taxon>ecological metagenomes</taxon>
    </lineage>
</organism>
<accession>A0A645BP20</accession>
<keyword evidence="1" id="KW-0812">Transmembrane</keyword>
<sequence length="112" mass="12921">MKYHVENFVTDIDKDKTVRPFIDFSKQFENRIVESVMVSIYQMVEDGEKAIKLTQFKFLFERFSETNQMERMEIKKRKLDSLNALPLIGAGIITAIVTFGVISIVGDLVNVL</sequence>
<evidence type="ECO:0000256" key="1">
    <source>
        <dbReference type="SAM" id="Phobius"/>
    </source>
</evidence>
<reference evidence="2" key="1">
    <citation type="submission" date="2019-08" db="EMBL/GenBank/DDBJ databases">
        <authorList>
            <person name="Kucharzyk K."/>
            <person name="Murdoch R.W."/>
            <person name="Higgins S."/>
            <person name="Loffler F."/>
        </authorList>
    </citation>
    <scope>NUCLEOTIDE SEQUENCE</scope>
</reference>
<keyword evidence="1" id="KW-0472">Membrane</keyword>
<name>A0A645BP20_9ZZZZ</name>
<keyword evidence="1" id="KW-1133">Transmembrane helix</keyword>
<gene>
    <name evidence="2" type="ORF">SDC9_114151</name>
</gene>
<feature type="transmembrane region" description="Helical" evidence="1">
    <location>
        <begin position="84"/>
        <end position="106"/>
    </location>
</feature>